<comment type="caution">
    <text evidence="2">The sequence shown here is derived from an EMBL/GenBank/DDBJ whole genome shotgun (WGS) entry which is preliminary data.</text>
</comment>
<gene>
    <name evidence="2" type="ORF">SDC9_145881</name>
</gene>
<accession>A0A645ED75</accession>
<feature type="region of interest" description="Disordered" evidence="1">
    <location>
        <begin position="229"/>
        <end position="248"/>
    </location>
</feature>
<feature type="compositionally biased region" description="Polar residues" evidence="1">
    <location>
        <begin position="231"/>
        <end position="243"/>
    </location>
</feature>
<name>A0A645ED75_9ZZZZ</name>
<evidence type="ECO:0000313" key="2">
    <source>
        <dbReference type="EMBL" id="MPM98693.1"/>
    </source>
</evidence>
<evidence type="ECO:0000256" key="1">
    <source>
        <dbReference type="SAM" id="MobiDB-lite"/>
    </source>
</evidence>
<protein>
    <submittedName>
        <fullName evidence="2">Uncharacterized protein</fullName>
    </submittedName>
</protein>
<dbReference type="EMBL" id="VSSQ01044829">
    <property type="protein sequence ID" value="MPM98693.1"/>
    <property type="molecule type" value="Genomic_DNA"/>
</dbReference>
<sequence>MGVGADTGVGVGLQDTVDLTREDHAGEVLDVDLVHDAGARGDDLEVVEGGLAPAEELVALLVALVLDVDVLGEGLRGAEVLHDDGVVDHHLGRGERVDLGRVATEVGDRLAHRGQVDDTGHAGEVLHDHAGRSELDLLARLGRRIPGRERLDVAGGDVRTVLGTEQVLQQDLEGVREVLGALDRIQAEDLVVRAVDLQAGLGTQAVDAHEYSSLDSFLLTSRYHGFPCSDDPTTSPRHAQPATQHHLRDHVPRLPIITSRRPSRLPYRHGPTRRMTA</sequence>
<organism evidence="2">
    <name type="scientific">bioreactor metagenome</name>
    <dbReference type="NCBI Taxonomy" id="1076179"/>
    <lineage>
        <taxon>unclassified sequences</taxon>
        <taxon>metagenomes</taxon>
        <taxon>ecological metagenomes</taxon>
    </lineage>
</organism>
<reference evidence="2" key="1">
    <citation type="submission" date="2019-08" db="EMBL/GenBank/DDBJ databases">
        <authorList>
            <person name="Kucharzyk K."/>
            <person name="Murdoch R.W."/>
            <person name="Higgins S."/>
            <person name="Loffler F."/>
        </authorList>
    </citation>
    <scope>NUCLEOTIDE SEQUENCE</scope>
</reference>
<dbReference type="AlphaFoldDB" id="A0A645ED75"/>
<proteinExistence type="predicted"/>